<keyword evidence="6" id="KW-1133">Transmembrane helix</keyword>
<accession>A0A261XXF5</accession>
<evidence type="ECO:0000256" key="1">
    <source>
        <dbReference type="ARBA" id="ARBA00004273"/>
    </source>
</evidence>
<organism evidence="9 10">
    <name type="scientific">Bifiguratus adelaidae</name>
    <dbReference type="NCBI Taxonomy" id="1938954"/>
    <lineage>
        <taxon>Eukaryota</taxon>
        <taxon>Fungi</taxon>
        <taxon>Fungi incertae sedis</taxon>
        <taxon>Mucoromycota</taxon>
        <taxon>Mucoromycotina</taxon>
        <taxon>Endogonomycetes</taxon>
        <taxon>Endogonales</taxon>
        <taxon>Endogonales incertae sedis</taxon>
        <taxon>Bifiguratus</taxon>
    </lineage>
</organism>
<keyword evidence="5" id="KW-0999">Mitochondrion inner membrane</keyword>
<proteinExistence type="inferred from homology"/>
<comment type="subcellular location">
    <subcellularLocation>
        <location evidence="1">Mitochondrion inner membrane</location>
    </subcellularLocation>
</comment>
<gene>
    <name evidence="9" type="ORF">BZG36_03977</name>
</gene>
<keyword evidence="7" id="KW-0496">Mitochondrion</keyword>
<evidence type="ECO:0000256" key="3">
    <source>
        <dbReference type="ARBA" id="ARBA00017689"/>
    </source>
</evidence>
<comment type="similarity">
    <text evidence="2">Belongs to the COX20 family.</text>
</comment>
<evidence type="ECO:0000256" key="6">
    <source>
        <dbReference type="ARBA" id="ARBA00022989"/>
    </source>
</evidence>
<evidence type="ECO:0000256" key="5">
    <source>
        <dbReference type="ARBA" id="ARBA00022792"/>
    </source>
</evidence>
<dbReference type="Proteomes" id="UP000242875">
    <property type="component" value="Unassembled WGS sequence"/>
</dbReference>
<evidence type="ECO:0000256" key="8">
    <source>
        <dbReference type="ARBA" id="ARBA00023136"/>
    </source>
</evidence>
<dbReference type="PANTHER" id="PTHR31586:SF1">
    <property type="entry name" value="CYTOCHROME C OXIDASE ASSEMBLY PROTEIN COX20, MITOCHONDRIAL"/>
    <property type="match status" value="1"/>
</dbReference>
<reference evidence="9 10" key="1">
    <citation type="journal article" date="2017" name="Mycologia">
        <title>Bifiguratus adelaidae, gen. et sp. nov., a new member of Mucoromycotina in endophytic and soil-dwelling habitats.</title>
        <authorList>
            <person name="Torres-Cruz T.J."/>
            <person name="Billingsley Tobias T.L."/>
            <person name="Almatruk M."/>
            <person name="Hesse C."/>
            <person name="Kuske C.R."/>
            <person name="Desiro A."/>
            <person name="Benucci G.M."/>
            <person name="Bonito G."/>
            <person name="Stajich J.E."/>
            <person name="Dunlap C."/>
            <person name="Arnold A.E."/>
            <person name="Porras-Alfaro A."/>
        </authorList>
    </citation>
    <scope>NUCLEOTIDE SEQUENCE [LARGE SCALE GENOMIC DNA]</scope>
    <source>
        <strain evidence="9 10">AZ0501</strain>
    </source>
</reference>
<evidence type="ECO:0000256" key="4">
    <source>
        <dbReference type="ARBA" id="ARBA00022692"/>
    </source>
</evidence>
<dbReference type="GO" id="GO:0005743">
    <property type="term" value="C:mitochondrial inner membrane"/>
    <property type="evidence" value="ECO:0007669"/>
    <property type="project" value="UniProtKB-SubCell"/>
</dbReference>
<evidence type="ECO:0000256" key="2">
    <source>
        <dbReference type="ARBA" id="ARBA00009575"/>
    </source>
</evidence>
<dbReference type="EMBL" id="MVBO01000110">
    <property type="protein sequence ID" value="OZJ03011.1"/>
    <property type="molecule type" value="Genomic_DNA"/>
</dbReference>
<dbReference type="PANTHER" id="PTHR31586">
    <property type="entry name" value="CYTOCHROME C OXIDASE PROTEIN 20"/>
    <property type="match status" value="1"/>
</dbReference>
<keyword evidence="8" id="KW-0472">Membrane</keyword>
<name>A0A261XXF5_9FUNG</name>
<dbReference type="GO" id="GO:0033617">
    <property type="term" value="P:mitochondrial respiratory chain complex IV assembly"/>
    <property type="evidence" value="ECO:0007669"/>
    <property type="project" value="InterPro"/>
</dbReference>
<evidence type="ECO:0000313" key="10">
    <source>
        <dbReference type="Proteomes" id="UP000242875"/>
    </source>
</evidence>
<evidence type="ECO:0000313" key="9">
    <source>
        <dbReference type="EMBL" id="OZJ03011.1"/>
    </source>
</evidence>
<dbReference type="InterPro" id="IPR022533">
    <property type="entry name" value="Cox20"/>
</dbReference>
<dbReference type="Pfam" id="PF12597">
    <property type="entry name" value="Cox20"/>
    <property type="match status" value="1"/>
</dbReference>
<dbReference type="OrthoDB" id="14603at2759"/>
<dbReference type="AlphaFoldDB" id="A0A261XXF5"/>
<keyword evidence="4" id="KW-0812">Transmembrane</keyword>
<evidence type="ECO:0000256" key="7">
    <source>
        <dbReference type="ARBA" id="ARBA00023128"/>
    </source>
</evidence>
<protein>
    <recommendedName>
        <fullName evidence="3">Cytochrome c oxidase assembly protein COX20, mitochondrial</fullName>
    </recommendedName>
</protein>
<comment type="caution">
    <text evidence="9">The sequence shown here is derived from an EMBL/GenBank/DDBJ whole genome shotgun (WGS) entry which is preliminary data.</text>
</comment>
<keyword evidence="10" id="KW-1185">Reference proteome</keyword>
<sequence>MSDDKDKDKAFLAAVKNIKWNDFSHLAEKPCVRTSLLYGIGTGTGVGLVRFLTSRLPLSSCNWAVGAFCGVSVLSYEYCQQKRAMEVLRLRNALGELNSRNKGNGLSEQDVRDAQRVAGLNHPGRLHVVVEKEDEGQVGAKR</sequence>